<evidence type="ECO:0000313" key="3">
    <source>
        <dbReference type="Proteomes" id="UP000177167"/>
    </source>
</evidence>
<sequence length="256" mass="29275">MNPRTIKQLVYGLLFLAIISSVSFYIYYLNTRPTCFDGVMNGTEQGTDCGGECAKACIVIKPLEISERKLKLPGESYFLDVLLTITNPNRDYGSGNIEIIFGDAVLNSYILPNQTKRILFQSNTEFQGMESKIRNVEWKKISPSFNPADFRFKVSNQLFKGSEFEAVVFNESDFDFDTVDIVVILYDDKNSIVGTNKTTINTLLSRTERYFKVVWPQPINGVFRSEVQATTNVFNNSNFIKRYGTPEEFQFKEDQI</sequence>
<comment type="caution">
    <text evidence="2">The sequence shown here is derived from an EMBL/GenBank/DDBJ whole genome shotgun (WGS) entry which is preliminary data.</text>
</comment>
<keyword evidence="1" id="KW-0812">Transmembrane</keyword>
<keyword evidence="1" id="KW-0472">Membrane</keyword>
<dbReference type="Proteomes" id="UP000177167">
    <property type="component" value="Unassembled WGS sequence"/>
</dbReference>
<dbReference type="AlphaFoldDB" id="A0A1F8F6U3"/>
<protein>
    <submittedName>
        <fullName evidence="2">Uncharacterized protein</fullName>
    </submittedName>
</protein>
<feature type="transmembrane region" description="Helical" evidence="1">
    <location>
        <begin position="9"/>
        <end position="28"/>
    </location>
</feature>
<name>A0A1F8F6U3_9BACT</name>
<reference evidence="2 3" key="1">
    <citation type="journal article" date="2016" name="Nat. Commun.">
        <title>Thousands of microbial genomes shed light on interconnected biogeochemical processes in an aquifer system.</title>
        <authorList>
            <person name="Anantharaman K."/>
            <person name="Brown C.T."/>
            <person name="Hug L.A."/>
            <person name="Sharon I."/>
            <person name="Castelle C.J."/>
            <person name="Probst A.J."/>
            <person name="Thomas B.C."/>
            <person name="Singh A."/>
            <person name="Wilkins M.J."/>
            <person name="Karaoz U."/>
            <person name="Brodie E.L."/>
            <person name="Williams K.H."/>
            <person name="Hubbard S.S."/>
            <person name="Banfield J.F."/>
        </authorList>
    </citation>
    <scope>NUCLEOTIDE SEQUENCE [LARGE SCALE GENOMIC DNA]</scope>
</reference>
<gene>
    <name evidence="2" type="ORF">A3J46_03990</name>
</gene>
<dbReference type="EMBL" id="MGJP01000070">
    <property type="protein sequence ID" value="OGN07986.1"/>
    <property type="molecule type" value="Genomic_DNA"/>
</dbReference>
<evidence type="ECO:0000256" key="1">
    <source>
        <dbReference type="SAM" id="Phobius"/>
    </source>
</evidence>
<proteinExistence type="predicted"/>
<organism evidence="2 3">
    <name type="scientific">Candidatus Yanofskybacteria bacterium RIFCSPHIGHO2_02_FULL_41_11</name>
    <dbReference type="NCBI Taxonomy" id="1802675"/>
    <lineage>
        <taxon>Bacteria</taxon>
        <taxon>Candidatus Yanofskyibacteriota</taxon>
    </lineage>
</organism>
<keyword evidence="1" id="KW-1133">Transmembrane helix</keyword>
<evidence type="ECO:0000313" key="2">
    <source>
        <dbReference type="EMBL" id="OGN07986.1"/>
    </source>
</evidence>
<accession>A0A1F8F6U3</accession>